<keyword evidence="4" id="KW-1185">Reference proteome</keyword>
<keyword evidence="1 2" id="KW-0732">Signal</keyword>
<dbReference type="Pfam" id="PF03995">
    <property type="entry name" value="Inhibitor_I36"/>
    <property type="match status" value="1"/>
</dbReference>
<dbReference type="PANTHER" id="PTHR44103">
    <property type="entry name" value="PROPROTEIN CONVERTASE P"/>
    <property type="match status" value="1"/>
</dbReference>
<proteinExistence type="predicted"/>
<dbReference type="InterPro" id="IPR028994">
    <property type="entry name" value="Integrin_alpha_N"/>
</dbReference>
<feature type="chain" id="PRO_5010263868" evidence="2">
    <location>
        <begin position="29"/>
        <end position="406"/>
    </location>
</feature>
<dbReference type="AlphaFoldDB" id="A0A1H8DFJ6"/>
<evidence type="ECO:0000313" key="3">
    <source>
        <dbReference type="EMBL" id="SEN06040.1"/>
    </source>
</evidence>
<dbReference type="Pfam" id="PF13517">
    <property type="entry name" value="FG-GAP_3"/>
    <property type="match status" value="2"/>
</dbReference>
<organism evidence="3 4">
    <name type="scientific">Actinacidiphila rubida</name>
    <dbReference type="NCBI Taxonomy" id="310780"/>
    <lineage>
        <taxon>Bacteria</taxon>
        <taxon>Bacillati</taxon>
        <taxon>Actinomycetota</taxon>
        <taxon>Actinomycetes</taxon>
        <taxon>Kitasatosporales</taxon>
        <taxon>Streptomycetaceae</taxon>
        <taxon>Actinacidiphila</taxon>
    </lineage>
</organism>
<feature type="signal peptide" evidence="2">
    <location>
        <begin position="1"/>
        <end position="28"/>
    </location>
</feature>
<dbReference type="EMBL" id="FODD01000001">
    <property type="protein sequence ID" value="SEN06040.1"/>
    <property type="molecule type" value="Genomic_DNA"/>
</dbReference>
<accession>A0A1H8DFJ6</accession>
<dbReference type="PANTHER" id="PTHR44103:SF1">
    <property type="entry name" value="PROPROTEIN CONVERTASE P"/>
    <property type="match status" value="1"/>
</dbReference>
<evidence type="ECO:0000256" key="2">
    <source>
        <dbReference type="SAM" id="SignalP"/>
    </source>
</evidence>
<evidence type="ECO:0000256" key="1">
    <source>
        <dbReference type="ARBA" id="ARBA00022729"/>
    </source>
</evidence>
<dbReference type="InterPro" id="IPR013517">
    <property type="entry name" value="FG-GAP"/>
</dbReference>
<dbReference type="Gene3D" id="2.130.10.130">
    <property type="entry name" value="Integrin alpha, N-terminal"/>
    <property type="match status" value="2"/>
</dbReference>
<dbReference type="SUPFAM" id="SSF69318">
    <property type="entry name" value="Integrin alpha N-terminal domain"/>
    <property type="match status" value="1"/>
</dbReference>
<protein>
    <submittedName>
        <fullName evidence="3">Repeat domain-containing protein</fullName>
    </submittedName>
</protein>
<gene>
    <name evidence="3" type="ORF">SAMN05216267_100186</name>
</gene>
<dbReference type="RefSeq" id="WP_069464835.1">
    <property type="nucleotide sequence ID" value="NZ_FODD01000001.1"/>
</dbReference>
<reference evidence="3 4" key="1">
    <citation type="submission" date="2016-10" db="EMBL/GenBank/DDBJ databases">
        <authorList>
            <person name="de Groot N.N."/>
        </authorList>
    </citation>
    <scope>NUCLEOTIDE SEQUENCE [LARGE SCALE GENOMIC DNA]</scope>
    <source>
        <strain evidence="3 4">CGMCC 4.2026</strain>
    </source>
</reference>
<name>A0A1H8DFJ6_9ACTN</name>
<dbReference type="Proteomes" id="UP000181951">
    <property type="component" value="Unassembled WGS sequence"/>
</dbReference>
<dbReference type="STRING" id="310780.SAMN05216267_100186"/>
<sequence>MRIPYRAALVTAAAALGLIATSVAPAHAAATGYARCPSGRFCVFDGQDGQGAMAAYTTPQADLGTWRTRAASVDNRTGSPFFCMYSRTNYRFTDPVHDIRALAVGTGTGENLSRYQDQNSHLAHNLGSVRWAHTARQCLGATDYLPWNSPDTAAAGAPAAFGDLDGDGRPDLLNRTYGGRLYFLRGDGTGTLIGAGWNSMTALTRHGDLNGDGTEDLLARDTGGELWMYPGNGKGWFGARKLIGGGWNTMTAIQAVGDLDGNGTGDLVARDTTGKLWMYPGDGNGRFGPRLLIGTAWNVMRAFAGIGDLGGDGRNDLVVSDSSGKLWLYPGNGKGWFGTRTMIGSGGWGPLTTLRGVGDITGDGRPDLLAAQTQPFGEIHFYAARAGGTLAYSSTNGELDAGDGLF</sequence>
<evidence type="ECO:0000313" key="4">
    <source>
        <dbReference type="Proteomes" id="UP000181951"/>
    </source>
</evidence>